<evidence type="ECO:0000256" key="3">
    <source>
        <dbReference type="ARBA" id="ARBA00022691"/>
    </source>
</evidence>
<dbReference type="RefSeq" id="WP_036316483.1">
    <property type="nucleotide sequence ID" value="NZ_CANMWH010000004.1"/>
</dbReference>
<organism evidence="4 7">
    <name type="scientific">Micrococcus luteus</name>
    <name type="common">Micrococcus lysodeikticus</name>
    <dbReference type="NCBI Taxonomy" id="1270"/>
    <lineage>
        <taxon>Bacteria</taxon>
        <taxon>Bacillati</taxon>
        <taxon>Actinomycetota</taxon>
        <taxon>Actinomycetes</taxon>
        <taxon>Micrococcales</taxon>
        <taxon>Micrococcaceae</taxon>
        <taxon>Micrococcus</taxon>
    </lineage>
</organism>
<dbReference type="EMBL" id="FRCE01000010">
    <property type="protein sequence ID" value="SHL75337.1"/>
    <property type="molecule type" value="Genomic_DNA"/>
</dbReference>
<keyword evidence="2 4" id="KW-0808">Transferase</keyword>
<dbReference type="Proteomes" id="UP001205867">
    <property type="component" value="Unassembled WGS sequence"/>
</dbReference>
<dbReference type="CDD" id="cd02440">
    <property type="entry name" value="AdoMet_MTases"/>
    <property type="match status" value="1"/>
</dbReference>
<evidence type="ECO:0000313" key="7">
    <source>
        <dbReference type="Proteomes" id="UP001205867"/>
    </source>
</evidence>
<dbReference type="Gene3D" id="3.40.50.150">
    <property type="entry name" value="Vaccinia Virus protein VP39"/>
    <property type="match status" value="1"/>
</dbReference>
<dbReference type="Pfam" id="PF13578">
    <property type="entry name" value="Methyltransf_24"/>
    <property type="match status" value="1"/>
</dbReference>
<dbReference type="PANTHER" id="PTHR43167:SF1">
    <property type="entry name" value="PUTATIVE (AFU_ORTHOLOGUE AFUA_6G01830)-RELATED"/>
    <property type="match status" value="1"/>
</dbReference>
<dbReference type="InterPro" id="IPR002935">
    <property type="entry name" value="SAM_O-MeTrfase"/>
</dbReference>
<reference evidence="5 6" key="1">
    <citation type="submission" date="2016-11" db="EMBL/GenBank/DDBJ databases">
        <authorList>
            <person name="Varghese N."/>
            <person name="Submissions S."/>
        </authorList>
    </citation>
    <scope>NUCLEOTIDE SEQUENCE [LARGE SCALE GENOMIC DNA]</scope>
    <source>
        <strain evidence="5 6">VTM4R57</strain>
    </source>
</reference>
<dbReference type="GO" id="GO:0032259">
    <property type="term" value="P:methylation"/>
    <property type="evidence" value="ECO:0007669"/>
    <property type="project" value="UniProtKB-KW"/>
</dbReference>
<protein>
    <submittedName>
        <fullName evidence="4">Class I SAM-dependent methyltransferase</fullName>
        <ecNumber evidence="4">2.1.1.-</ecNumber>
    </submittedName>
    <submittedName>
        <fullName evidence="5">Predicted O-methyltransferase YrrM</fullName>
    </submittedName>
</protein>
<evidence type="ECO:0000256" key="1">
    <source>
        <dbReference type="ARBA" id="ARBA00022603"/>
    </source>
</evidence>
<accession>A0A0C2MEF7</accession>
<dbReference type="EC" id="2.1.1.-" evidence="4"/>
<dbReference type="InterPro" id="IPR029063">
    <property type="entry name" value="SAM-dependent_MTases_sf"/>
</dbReference>
<accession>A0A031HY70</accession>
<dbReference type="SUPFAM" id="SSF53335">
    <property type="entry name" value="S-adenosyl-L-methionine-dependent methyltransferases"/>
    <property type="match status" value="1"/>
</dbReference>
<reference evidence="4" key="2">
    <citation type="submission" date="2023-06" db="EMBL/GenBank/DDBJ databases">
        <title>lsaBGC provides a comprehensive framework for evolutionary analysis of biosynthetic gene clusters within focal taxa.</title>
        <authorList>
            <person name="Salamzade R."/>
            <person name="Sandstrom S."/>
            <person name="Kalan L.R."/>
        </authorList>
    </citation>
    <scope>NUCLEOTIDE SEQUENCE</scope>
    <source>
        <strain evidence="4">P3-SID899</strain>
    </source>
</reference>
<dbReference type="PROSITE" id="PS51682">
    <property type="entry name" value="SAM_OMT_I"/>
    <property type="match status" value="1"/>
</dbReference>
<dbReference type="Proteomes" id="UP000184253">
    <property type="component" value="Unassembled WGS sequence"/>
</dbReference>
<comment type="caution">
    <text evidence="4">The sequence shown here is derived from an EMBL/GenBank/DDBJ whole genome shotgun (WGS) entry which is preliminary data.</text>
</comment>
<proteinExistence type="predicted"/>
<evidence type="ECO:0000256" key="2">
    <source>
        <dbReference type="ARBA" id="ARBA00022679"/>
    </source>
</evidence>
<name>A0A031HY70_MICLU</name>
<evidence type="ECO:0000313" key="6">
    <source>
        <dbReference type="Proteomes" id="UP000184253"/>
    </source>
</evidence>
<keyword evidence="3" id="KW-0949">S-adenosyl-L-methionine</keyword>
<evidence type="ECO:0000313" key="4">
    <source>
        <dbReference type="EMBL" id="MCV7628478.1"/>
    </source>
</evidence>
<evidence type="ECO:0000313" key="5">
    <source>
        <dbReference type="EMBL" id="SHL75337.1"/>
    </source>
</evidence>
<dbReference type="PANTHER" id="PTHR43167">
    <property type="entry name" value="PUTATIVE (AFU_ORTHOLOGUE AFUA_6G01830)-RELATED"/>
    <property type="match status" value="1"/>
</dbReference>
<sequence length="216" mass="23004">MSALQPQPTDKHASWAWSESRATEDDVVLRARERAAELDVPPVSEGTAALLTVLAATRAPAAVVEVGTGAGVSGLALMRGLPERTVLTTVDPDAEAQRAAREAFSEARLPTSRTRMITGRSRLVLPRLTSGAYEMVLVDGDPAARQFDVEQAARMLAPGGVLVVVDALDGDRVPRPAVRDESTVSARAVDRLIREDEHWLSAVVPSGTGVLIAVRR</sequence>
<gene>
    <name evidence="4" type="ORF">M3A82_003850</name>
    <name evidence="5" type="ORF">SAMN04487849_11027</name>
</gene>
<keyword evidence="1 4" id="KW-0489">Methyltransferase</keyword>
<dbReference type="AlphaFoldDB" id="A0A031HY70"/>
<dbReference type="GO" id="GO:0008171">
    <property type="term" value="F:O-methyltransferase activity"/>
    <property type="evidence" value="ECO:0007669"/>
    <property type="project" value="InterPro"/>
</dbReference>
<dbReference type="EMBL" id="JALXKZ020000005">
    <property type="protein sequence ID" value="MCV7628478.1"/>
    <property type="molecule type" value="Genomic_DNA"/>
</dbReference>